<dbReference type="Gene3D" id="3.20.20.70">
    <property type="entry name" value="Aldolase class I"/>
    <property type="match status" value="1"/>
</dbReference>
<evidence type="ECO:0000256" key="6">
    <source>
        <dbReference type="ARBA" id="ARBA00022605"/>
    </source>
</evidence>
<evidence type="ECO:0000256" key="11">
    <source>
        <dbReference type="HAMAP-Rule" id="MF_01013"/>
    </source>
</evidence>
<dbReference type="GO" id="GO:0016829">
    <property type="term" value="F:lyase activity"/>
    <property type="evidence" value="ECO:0007669"/>
    <property type="project" value="UniProtKB-KW"/>
</dbReference>
<feature type="active site" evidence="11">
    <location>
        <position position="11"/>
    </location>
</feature>
<keyword evidence="7 11" id="KW-0368">Histidine biosynthesis</keyword>
<evidence type="ECO:0000313" key="14">
    <source>
        <dbReference type="Proteomes" id="UP000183920"/>
    </source>
</evidence>
<dbReference type="InterPro" id="IPR013785">
    <property type="entry name" value="Aldolase_TIM"/>
</dbReference>
<evidence type="ECO:0000313" key="13">
    <source>
        <dbReference type="EMBL" id="CRL59516.1"/>
    </source>
</evidence>
<dbReference type="UniPathway" id="UPA00031">
    <property type="reaction ID" value="UER00010"/>
</dbReference>
<comment type="function">
    <text evidence="9 11">IGPS catalyzes the conversion of PRFAR and glutamine to IGP, AICAR and glutamate. The HisF subunit catalyzes the cyclization activity that produces IGP and AICAR from PRFAR using the ammonia provided by the HisH subunit.</text>
</comment>
<comment type="subunit">
    <text evidence="4 11">Heterodimer of HisH and HisF.</text>
</comment>
<gene>
    <name evidence="11 13" type="primary">hisF</name>
    <name evidence="13" type="ORF">BN1804_00483</name>
</gene>
<feature type="active site" evidence="11">
    <location>
        <position position="130"/>
    </location>
</feature>
<dbReference type="Pfam" id="PF00977">
    <property type="entry name" value="His_biosynth"/>
    <property type="match status" value="1"/>
</dbReference>
<evidence type="ECO:0000256" key="10">
    <source>
        <dbReference type="ARBA" id="ARBA00047838"/>
    </source>
</evidence>
<dbReference type="CDD" id="cd04731">
    <property type="entry name" value="HisF"/>
    <property type="match status" value="1"/>
</dbReference>
<dbReference type="FunFam" id="3.20.20.70:FF:000006">
    <property type="entry name" value="Imidazole glycerol phosphate synthase subunit HisF"/>
    <property type="match status" value="1"/>
</dbReference>
<dbReference type="SUPFAM" id="SSF51366">
    <property type="entry name" value="Ribulose-phoshate binding barrel"/>
    <property type="match status" value="1"/>
</dbReference>
<dbReference type="PANTHER" id="PTHR21235:SF2">
    <property type="entry name" value="IMIDAZOLE GLYCEROL PHOSPHATE SYNTHASE HISHF"/>
    <property type="match status" value="1"/>
</dbReference>
<keyword evidence="5 11" id="KW-0963">Cytoplasm</keyword>
<dbReference type="InterPro" id="IPR006062">
    <property type="entry name" value="His_biosynth"/>
</dbReference>
<evidence type="ECO:0000256" key="2">
    <source>
        <dbReference type="ARBA" id="ARBA00005091"/>
    </source>
</evidence>
<evidence type="ECO:0000256" key="7">
    <source>
        <dbReference type="ARBA" id="ARBA00023102"/>
    </source>
</evidence>
<sequence length="257" mass="28488">MLAKRIIPCLDVRDGQVVKGVQFRNHEIIGDIVPLAERYAKEGADELVFYDITASSDGRVVDKSWVSRVAEVIDIPFCVAGGIRSVEDAGKILSFGADKISINSPALSDPTLISRLAERYGVQCVVVGIDTWFDEKTGEYLVYQFTGDEKRTQQTRWKTLDWVREVQKLGAGEIVLNMMNQDGVRQGYDLKQLAQVRQVADVPLIASGGAGEMSHFLDAFKLANVDGALAASVFHKQIININELKQYLAENDVKVRI</sequence>
<proteinExistence type="inferred from homology"/>
<dbReference type="InterPro" id="IPR050064">
    <property type="entry name" value="IGPS_HisA/HisF"/>
</dbReference>
<protein>
    <recommendedName>
        <fullName evidence="11">Imidazole glycerol phosphate synthase subunit HisF</fullName>
        <ecNumber evidence="11">4.3.2.10</ecNumber>
    </recommendedName>
    <alternativeName>
        <fullName evidence="11">IGP synthase cyclase subunit</fullName>
    </alternativeName>
    <alternativeName>
        <fullName evidence="11">IGP synthase subunit HisF</fullName>
    </alternativeName>
    <alternativeName>
        <fullName evidence="11">ImGP synthase subunit HisF</fullName>
        <shortName evidence="11">IGPS subunit HisF</shortName>
    </alternativeName>
</protein>
<dbReference type="NCBIfam" id="TIGR00735">
    <property type="entry name" value="hisF"/>
    <property type="match status" value="1"/>
</dbReference>
<accession>A0A0G4Q1J1</accession>
<keyword evidence="8 11" id="KW-0456">Lyase</keyword>
<comment type="pathway">
    <text evidence="2 11">Amino-acid biosynthesis; L-histidine biosynthesis; L-histidine from 5-phospho-alpha-D-ribose 1-diphosphate: step 5/9.</text>
</comment>
<evidence type="ECO:0000256" key="12">
    <source>
        <dbReference type="RuleBase" id="RU003657"/>
    </source>
</evidence>
<dbReference type="PANTHER" id="PTHR21235">
    <property type="entry name" value="IMIDAZOLE GLYCEROL PHOSPHATE SYNTHASE SUBUNIT HISF/H IGP SYNTHASE SUBUNIT HISF/H"/>
    <property type="match status" value="1"/>
</dbReference>
<dbReference type="GO" id="GO:0000107">
    <property type="term" value="F:imidazoleglycerol-phosphate synthase activity"/>
    <property type="evidence" value="ECO:0007669"/>
    <property type="project" value="UniProtKB-UniRule"/>
</dbReference>
<comment type="catalytic activity">
    <reaction evidence="10 11">
        <text>5-[(5-phospho-1-deoxy-D-ribulos-1-ylimino)methylamino]-1-(5-phospho-beta-D-ribosyl)imidazole-4-carboxamide + L-glutamine = D-erythro-1-(imidazol-4-yl)glycerol 3-phosphate + 5-amino-1-(5-phospho-beta-D-ribosyl)imidazole-4-carboxamide + L-glutamate + H(+)</text>
        <dbReference type="Rhea" id="RHEA:24793"/>
        <dbReference type="ChEBI" id="CHEBI:15378"/>
        <dbReference type="ChEBI" id="CHEBI:29985"/>
        <dbReference type="ChEBI" id="CHEBI:58278"/>
        <dbReference type="ChEBI" id="CHEBI:58359"/>
        <dbReference type="ChEBI" id="CHEBI:58475"/>
        <dbReference type="ChEBI" id="CHEBI:58525"/>
        <dbReference type="EC" id="4.3.2.10"/>
    </reaction>
</comment>
<dbReference type="HAMAP" id="MF_01013">
    <property type="entry name" value="HisF"/>
    <property type="match status" value="1"/>
</dbReference>
<evidence type="ECO:0000256" key="4">
    <source>
        <dbReference type="ARBA" id="ARBA00011152"/>
    </source>
</evidence>
<keyword evidence="6 11" id="KW-0028">Amino-acid biosynthesis</keyword>
<reference evidence="14" key="1">
    <citation type="submission" date="2015-06" db="EMBL/GenBank/DDBJ databases">
        <authorList>
            <person name="Urmite Genomes"/>
        </authorList>
    </citation>
    <scope>NUCLEOTIDE SEQUENCE [LARGE SCALE GENOMIC DNA]</scope>
    <source>
        <strain evidence="14">CSUR P1867</strain>
    </source>
</reference>
<organism evidence="13 14">
    <name type="scientific">Proteus penneri</name>
    <dbReference type="NCBI Taxonomy" id="102862"/>
    <lineage>
        <taxon>Bacteria</taxon>
        <taxon>Pseudomonadati</taxon>
        <taxon>Pseudomonadota</taxon>
        <taxon>Gammaproteobacteria</taxon>
        <taxon>Enterobacterales</taxon>
        <taxon>Morganellaceae</taxon>
        <taxon>Proteus</taxon>
    </lineage>
</organism>
<dbReference type="Proteomes" id="UP000183920">
    <property type="component" value="Unassembled WGS sequence"/>
</dbReference>
<name>A0A0G4Q1J1_9GAMM</name>
<evidence type="ECO:0000256" key="3">
    <source>
        <dbReference type="ARBA" id="ARBA00009667"/>
    </source>
</evidence>
<dbReference type="EC" id="4.3.2.10" evidence="11"/>
<comment type="subcellular location">
    <subcellularLocation>
        <location evidence="1 11">Cytoplasm</location>
    </subcellularLocation>
</comment>
<dbReference type="AlphaFoldDB" id="A0A0G4Q1J1"/>
<dbReference type="RefSeq" id="WP_072062841.1">
    <property type="nucleotide sequence ID" value="NZ_CVRY01000001.1"/>
</dbReference>
<evidence type="ECO:0000256" key="9">
    <source>
        <dbReference type="ARBA" id="ARBA00025475"/>
    </source>
</evidence>
<dbReference type="GO" id="GO:0000105">
    <property type="term" value="P:L-histidine biosynthetic process"/>
    <property type="evidence" value="ECO:0007669"/>
    <property type="project" value="UniProtKB-UniRule"/>
</dbReference>
<dbReference type="GO" id="GO:0005737">
    <property type="term" value="C:cytoplasm"/>
    <property type="evidence" value="ECO:0007669"/>
    <property type="project" value="UniProtKB-SubCell"/>
</dbReference>
<evidence type="ECO:0000256" key="1">
    <source>
        <dbReference type="ARBA" id="ARBA00004496"/>
    </source>
</evidence>
<dbReference type="InterPro" id="IPR011060">
    <property type="entry name" value="RibuloseP-bd_barrel"/>
</dbReference>
<evidence type="ECO:0000256" key="5">
    <source>
        <dbReference type="ARBA" id="ARBA00022490"/>
    </source>
</evidence>
<dbReference type="EMBL" id="CVRY01000001">
    <property type="protein sequence ID" value="CRL59516.1"/>
    <property type="molecule type" value="Genomic_DNA"/>
</dbReference>
<dbReference type="InterPro" id="IPR004651">
    <property type="entry name" value="HisF"/>
</dbReference>
<comment type="similarity">
    <text evidence="3 11 12">Belongs to the HisA/HisF family.</text>
</comment>
<evidence type="ECO:0000256" key="8">
    <source>
        <dbReference type="ARBA" id="ARBA00023239"/>
    </source>
</evidence>